<dbReference type="Gene3D" id="2.40.170.20">
    <property type="entry name" value="TonB-dependent receptor, beta-barrel domain"/>
    <property type="match status" value="1"/>
</dbReference>
<evidence type="ECO:0000256" key="11">
    <source>
        <dbReference type="RuleBase" id="RU003357"/>
    </source>
</evidence>
<evidence type="ECO:0000256" key="5">
    <source>
        <dbReference type="ARBA" id="ARBA00022729"/>
    </source>
</evidence>
<dbReference type="Pfam" id="PF07715">
    <property type="entry name" value="Plug"/>
    <property type="match status" value="1"/>
</dbReference>
<protein>
    <recommendedName>
        <fullName evidence="16">TonB-dependent receptor plug domain-containing protein</fullName>
    </recommendedName>
</protein>
<accession>A0A1S1Z3I0</accession>
<dbReference type="PANTHER" id="PTHR30069:SF29">
    <property type="entry name" value="HEMOGLOBIN AND HEMOGLOBIN-HAPTOGLOBIN-BINDING PROTEIN 1-RELATED"/>
    <property type="match status" value="1"/>
</dbReference>
<keyword evidence="5" id="KW-0732">Signal</keyword>
<dbReference type="SUPFAM" id="SSF49464">
    <property type="entry name" value="Carboxypeptidase regulatory domain-like"/>
    <property type="match status" value="1"/>
</dbReference>
<keyword evidence="8" id="KW-0675">Receptor</keyword>
<evidence type="ECO:0000256" key="1">
    <source>
        <dbReference type="ARBA" id="ARBA00004571"/>
    </source>
</evidence>
<evidence type="ECO:0000256" key="10">
    <source>
        <dbReference type="PROSITE-ProRule" id="PRU01360"/>
    </source>
</evidence>
<comment type="caution">
    <text evidence="14">The sequence shown here is derived from an EMBL/GenBank/DDBJ whole genome shotgun (WGS) entry which is preliminary data.</text>
</comment>
<keyword evidence="4 10" id="KW-0812">Transmembrane</keyword>
<dbReference type="InterPro" id="IPR012910">
    <property type="entry name" value="Plug_dom"/>
</dbReference>
<keyword evidence="2 10" id="KW-0813">Transport</keyword>
<evidence type="ECO:0000256" key="6">
    <source>
        <dbReference type="ARBA" id="ARBA00023077"/>
    </source>
</evidence>
<reference evidence="14 15" key="1">
    <citation type="journal article" date="2012" name="Int. J. Syst. Evol. Microbiol.">
        <title>Flammeovirga pacifica sp. nov., isolated from deep-sea sediment.</title>
        <authorList>
            <person name="Xu H."/>
            <person name="Fu Y."/>
            <person name="Yang N."/>
            <person name="Ding Z."/>
            <person name="Lai Q."/>
            <person name="Zeng R."/>
        </authorList>
    </citation>
    <scope>NUCLEOTIDE SEQUENCE [LARGE SCALE GENOMIC DNA]</scope>
    <source>
        <strain evidence="15">DSM 24597 / LMG 26175 / WPAGA1</strain>
    </source>
</reference>
<evidence type="ECO:0000256" key="2">
    <source>
        <dbReference type="ARBA" id="ARBA00022448"/>
    </source>
</evidence>
<dbReference type="PANTHER" id="PTHR30069">
    <property type="entry name" value="TONB-DEPENDENT OUTER MEMBRANE RECEPTOR"/>
    <property type="match status" value="1"/>
</dbReference>
<evidence type="ECO:0000256" key="9">
    <source>
        <dbReference type="ARBA" id="ARBA00023237"/>
    </source>
</evidence>
<dbReference type="Gene3D" id="2.170.130.10">
    <property type="entry name" value="TonB-dependent receptor, plug domain"/>
    <property type="match status" value="1"/>
</dbReference>
<dbReference type="GO" id="GO:0044718">
    <property type="term" value="P:siderophore transmembrane transport"/>
    <property type="evidence" value="ECO:0007669"/>
    <property type="project" value="TreeGrafter"/>
</dbReference>
<feature type="domain" description="TonB-dependent receptor-like beta-barrel" evidence="12">
    <location>
        <begin position="512"/>
        <end position="742"/>
    </location>
</feature>
<dbReference type="GO" id="GO:0015344">
    <property type="term" value="F:siderophore uptake transmembrane transporter activity"/>
    <property type="evidence" value="ECO:0007669"/>
    <property type="project" value="TreeGrafter"/>
</dbReference>
<dbReference type="InterPro" id="IPR000531">
    <property type="entry name" value="Beta-barrel_TonB"/>
</dbReference>
<dbReference type="Gene3D" id="2.60.40.1120">
    <property type="entry name" value="Carboxypeptidase-like, regulatory domain"/>
    <property type="match status" value="1"/>
</dbReference>
<dbReference type="Proteomes" id="UP000179797">
    <property type="component" value="Unassembled WGS sequence"/>
</dbReference>
<keyword evidence="7 10" id="KW-0472">Membrane</keyword>
<gene>
    <name evidence="14" type="ORF">NH26_16635</name>
</gene>
<feature type="domain" description="TonB-dependent receptor plug" evidence="13">
    <location>
        <begin position="111"/>
        <end position="212"/>
    </location>
</feature>
<dbReference type="InterPro" id="IPR039426">
    <property type="entry name" value="TonB-dep_rcpt-like"/>
</dbReference>
<dbReference type="SUPFAM" id="SSF56935">
    <property type="entry name" value="Porins"/>
    <property type="match status" value="1"/>
</dbReference>
<dbReference type="EMBL" id="JRYR02000001">
    <property type="protein sequence ID" value="OHX67846.1"/>
    <property type="molecule type" value="Genomic_DNA"/>
</dbReference>
<keyword evidence="15" id="KW-1185">Reference proteome</keyword>
<name>A0A1S1Z3I0_FLAPC</name>
<dbReference type="InterPro" id="IPR008969">
    <property type="entry name" value="CarboxyPept-like_regulatory"/>
</dbReference>
<dbReference type="InterPro" id="IPR037066">
    <property type="entry name" value="Plug_dom_sf"/>
</dbReference>
<evidence type="ECO:0000256" key="8">
    <source>
        <dbReference type="ARBA" id="ARBA00023170"/>
    </source>
</evidence>
<comment type="similarity">
    <text evidence="10 11">Belongs to the TonB-dependent receptor family.</text>
</comment>
<sequence>MLLLLISTTIYAQEIKGRIQDEEGKPIAFATVKIIEKNIGAITNADGLFKIEGLKLPATYTFEVSSLGYLTITNKKKINSTSQLKFVLKEDVNQLQEVQITGESTAQQHQNAGYEVSTIATDQLLNQSTDINQILKTTSGINIRETGGLGSGFSLSLNGLTGNQVRYYIDGVPMESYGSALTLNNYPVNLIEDIEIYKGVVPINFGADALGGLINIKTPNIHSTYFDASYSLGSFNTHRVALNGQFSDQEKGYFISVQSFFNHSDNNYLMKKAPLYDSLGNSKGDIEAKRFNDQYSSAMITAKTGVFNKSFADELSLSLTYAENKNNIQHPPNTINVVFGHLHERSKTMLANSRYKKAFGKLNVDAFVNGGLIQNSAIDTVGKIYRWDGSSIDRDPSTGKGEYYPQKSLLVIDDKVVRSNINLSYDLNNNHTFAFNAGQNFLQRVGDDKVNPNNKTFRSPNHINKTTLGGAWLAKTNNEKVEFSLFAKQYFYNGQIVIQDYEDNDITTDIKNGGTGFGGTLTYHLNNHFDIKTSYEKAFRIPEATELLGDGIFILPNPELKPEKSHNANLGLAYNNRFSNWFFKANSNLFYRYSEDFIRFRPMGPQGTYENIANVRSMGLELGLYTEYNRKFFVSANLTYQDITDQTALDEGLPNVNYQSKVPNIPYLFGNLNLGYNILQTSSKKLTTSWTSKYVHQFFLNWESSGDPAEKLTIPTQFTHDLNIEYSFEQGKYNTTLTVSNITDAEVYDNFKIQKPGRAFYLKFRYYFNR</sequence>
<evidence type="ECO:0000256" key="3">
    <source>
        <dbReference type="ARBA" id="ARBA00022452"/>
    </source>
</evidence>
<evidence type="ECO:0000313" key="14">
    <source>
        <dbReference type="EMBL" id="OHX67846.1"/>
    </source>
</evidence>
<evidence type="ECO:0000256" key="4">
    <source>
        <dbReference type="ARBA" id="ARBA00022692"/>
    </source>
</evidence>
<proteinExistence type="inferred from homology"/>
<keyword evidence="6 11" id="KW-0798">TonB box</keyword>
<keyword evidence="9 10" id="KW-0998">Cell outer membrane</keyword>
<dbReference type="GO" id="GO:0009279">
    <property type="term" value="C:cell outer membrane"/>
    <property type="evidence" value="ECO:0007669"/>
    <property type="project" value="UniProtKB-SubCell"/>
</dbReference>
<dbReference type="Pfam" id="PF00593">
    <property type="entry name" value="TonB_dep_Rec_b-barrel"/>
    <property type="match status" value="1"/>
</dbReference>
<evidence type="ECO:0008006" key="16">
    <source>
        <dbReference type="Google" id="ProtNLM"/>
    </source>
</evidence>
<evidence type="ECO:0000256" key="7">
    <source>
        <dbReference type="ARBA" id="ARBA00023136"/>
    </source>
</evidence>
<evidence type="ECO:0000259" key="13">
    <source>
        <dbReference type="Pfam" id="PF07715"/>
    </source>
</evidence>
<keyword evidence="3 10" id="KW-1134">Transmembrane beta strand</keyword>
<dbReference type="AlphaFoldDB" id="A0A1S1Z3I0"/>
<evidence type="ECO:0000313" key="15">
    <source>
        <dbReference type="Proteomes" id="UP000179797"/>
    </source>
</evidence>
<dbReference type="InterPro" id="IPR036942">
    <property type="entry name" value="Beta-barrel_TonB_sf"/>
</dbReference>
<dbReference type="Pfam" id="PF13715">
    <property type="entry name" value="CarbopepD_reg_2"/>
    <property type="match status" value="1"/>
</dbReference>
<organism evidence="14 15">
    <name type="scientific">Flammeovirga pacifica</name>
    <dbReference type="NCBI Taxonomy" id="915059"/>
    <lineage>
        <taxon>Bacteria</taxon>
        <taxon>Pseudomonadati</taxon>
        <taxon>Bacteroidota</taxon>
        <taxon>Cytophagia</taxon>
        <taxon>Cytophagales</taxon>
        <taxon>Flammeovirgaceae</taxon>
        <taxon>Flammeovirga</taxon>
    </lineage>
</organism>
<dbReference type="PROSITE" id="PS52016">
    <property type="entry name" value="TONB_DEPENDENT_REC_3"/>
    <property type="match status" value="1"/>
</dbReference>
<comment type="subcellular location">
    <subcellularLocation>
        <location evidence="1 10">Cell outer membrane</location>
        <topology evidence="1 10">Multi-pass membrane protein</topology>
    </subcellularLocation>
</comment>
<dbReference type="STRING" id="915059.NH26_16635"/>
<evidence type="ECO:0000259" key="12">
    <source>
        <dbReference type="Pfam" id="PF00593"/>
    </source>
</evidence>